<organism evidence="1 2">
    <name type="scientific">Mucilaginibacter paludis DSM 18603</name>
    <dbReference type="NCBI Taxonomy" id="714943"/>
    <lineage>
        <taxon>Bacteria</taxon>
        <taxon>Pseudomonadati</taxon>
        <taxon>Bacteroidota</taxon>
        <taxon>Sphingobacteriia</taxon>
        <taxon>Sphingobacteriales</taxon>
        <taxon>Sphingobacteriaceae</taxon>
        <taxon>Mucilaginibacter</taxon>
    </lineage>
</organism>
<dbReference type="RefSeq" id="WP_008511174.1">
    <property type="nucleotide sequence ID" value="NZ_CM001403.1"/>
</dbReference>
<gene>
    <name evidence="1" type="ORF">Mucpa_5720</name>
</gene>
<evidence type="ECO:0000313" key="2">
    <source>
        <dbReference type="Proteomes" id="UP000002774"/>
    </source>
</evidence>
<dbReference type="HOGENOM" id="CLU_888007_0_0_10"/>
<name>H1Y3M0_9SPHI</name>
<dbReference type="EMBL" id="CM001403">
    <property type="protein sequence ID" value="EHQ29788.1"/>
    <property type="molecule type" value="Genomic_DNA"/>
</dbReference>
<sequence>MADSSFNWKNYIRVSDRFKENKGLVEKALNDIAATGKDGEELIEMIYANCKGPITIEPDTSKLFGSSAAPMFDANNLLLNLDQIKKVTVNTPQGPQHLSLTGVIVHEMFHLADFNVSKAVLAYIDQHKMLVSDHLTPDQRKSVTKAAYTYYLEHVDSLMHNDSTLSRDQARDIVDKEFQNDSQQLLTKLADLAKVPKGSFTYPLLTDPQFYEKLRAEHYVMAMDRCPAREQDATHYTDVFMAKHFPAEPWRGDYDNAQLGEEKPLFTQAPGCGVFKPGIYVAQEAEMGELGRLHQPRISATPNPGCPVPVVSR</sequence>
<proteinExistence type="predicted"/>
<accession>H1Y3M0</accession>
<reference evidence="1" key="1">
    <citation type="submission" date="2011-09" db="EMBL/GenBank/DDBJ databases">
        <title>The permanent draft genome of Mucilaginibacter paludis DSM 18603.</title>
        <authorList>
            <consortium name="US DOE Joint Genome Institute (JGI-PGF)"/>
            <person name="Lucas S."/>
            <person name="Han J."/>
            <person name="Lapidus A."/>
            <person name="Bruce D."/>
            <person name="Goodwin L."/>
            <person name="Pitluck S."/>
            <person name="Peters L."/>
            <person name="Kyrpides N."/>
            <person name="Mavromatis K."/>
            <person name="Ivanova N."/>
            <person name="Mikhailova N."/>
            <person name="Held B."/>
            <person name="Detter J.C."/>
            <person name="Tapia R."/>
            <person name="Han C."/>
            <person name="Land M."/>
            <person name="Hauser L."/>
            <person name="Markowitz V."/>
            <person name="Cheng J.-F."/>
            <person name="Hugenholtz P."/>
            <person name="Woyke T."/>
            <person name="Wu D."/>
            <person name="Tindall B."/>
            <person name="Brambilla E."/>
            <person name="Klenk H.-P."/>
            <person name="Eisen J.A."/>
        </authorList>
    </citation>
    <scope>NUCLEOTIDE SEQUENCE [LARGE SCALE GENOMIC DNA]</scope>
    <source>
        <strain evidence="1">DSM 18603</strain>
    </source>
</reference>
<evidence type="ECO:0000313" key="1">
    <source>
        <dbReference type="EMBL" id="EHQ29788.1"/>
    </source>
</evidence>
<keyword evidence="2" id="KW-1185">Reference proteome</keyword>
<dbReference type="Proteomes" id="UP000002774">
    <property type="component" value="Chromosome"/>
</dbReference>
<dbReference type="AlphaFoldDB" id="H1Y3M0"/>
<protein>
    <submittedName>
        <fullName evidence="1">Uncharacterized protein</fullName>
    </submittedName>
</protein>